<dbReference type="AlphaFoldDB" id="A0A0D3HFV5"/>
<name>A0A0D3HFV5_9ORYZ</name>
<dbReference type="SFLD" id="SFLDG00358">
    <property type="entry name" value="Main_(cytGST)"/>
    <property type="match status" value="2"/>
</dbReference>
<dbReference type="CDD" id="cd03058">
    <property type="entry name" value="GST_N_Tau"/>
    <property type="match status" value="2"/>
</dbReference>
<dbReference type="FunFam" id="3.40.30.10:FF:000044">
    <property type="entry name" value="Glutathione S-transferase GSTU6"/>
    <property type="match status" value="2"/>
</dbReference>
<proteinExistence type="inferred from homology"/>
<dbReference type="Proteomes" id="UP000026960">
    <property type="component" value="Chromosome 10"/>
</dbReference>
<dbReference type="Gramene" id="OBART10G16430.1">
    <property type="protein sequence ID" value="OBART10G16430.1"/>
    <property type="gene ID" value="OBART10G16430"/>
</dbReference>
<organism evidence="7">
    <name type="scientific">Oryza barthii</name>
    <dbReference type="NCBI Taxonomy" id="65489"/>
    <lineage>
        <taxon>Eukaryota</taxon>
        <taxon>Viridiplantae</taxon>
        <taxon>Streptophyta</taxon>
        <taxon>Embryophyta</taxon>
        <taxon>Tracheophyta</taxon>
        <taxon>Spermatophyta</taxon>
        <taxon>Magnoliopsida</taxon>
        <taxon>Liliopsida</taxon>
        <taxon>Poales</taxon>
        <taxon>Poaceae</taxon>
        <taxon>BOP clade</taxon>
        <taxon>Oryzoideae</taxon>
        <taxon>Oryzeae</taxon>
        <taxon>Oryzinae</taxon>
        <taxon>Oryza</taxon>
    </lineage>
</organism>
<dbReference type="STRING" id="65489.A0A0D3HFV5"/>
<reference evidence="7" key="1">
    <citation type="journal article" date="2009" name="Rice">
        <title>De Novo Next Generation Sequencing of Plant Genomes.</title>
        <authorList>
            <person name="Rounsley S."/>
            <person name="Marri P.R."/>
            <person name="Yu Y."/>
            <person name="He R."/>
            <person name="Sisneros N."/>
            <person name="Goicoechea J.L."/>
            <person name="Lee S.J."/>
            <person name="Angelova A."/>
            <person name="Kudrna D."/>
            <person name="Luo M."/>
            <person name="Affourtit J."/>
            <person name="Desany B."/>
            <person name="Knight J."/>
            <person name="Niazi F."/>
            <person name="Egholm M."/>
            <person name="Wing R.A."/>
        </authorList>
    </citation>
    <scope>NUCLEOTIDE SEQUENCE [LARGE SCALE GENOMIC DNA]</scope>
    <source>
        <strain evidence="7">cv. IRGC 105608</strain>
    </source>
</reference>
<evidence type="ECO:0000313" key="7">
    <source>
        <dbReference type="EnsemblPlants" id="OBART10G16430.1"/>
    </source>
</evidence>
<evidence type="ECO:0000256" key="4">
    <source>
        <dbReference type="ARBA" id="ARBA00047960"/>
    </source>
</evidence>
<dbReference type="CDD" id="cd03185">
    <property type="entry name" value="GST_C_Tau"/>
    <property type="match status" value="2"/>
</dbReference>
<feature type="domain" description="GST C-terminal" evidence="6">
    <location>
        <begin position="332"/>
        <end position="464"/>
    </location>
</feature>
<dbReference type="GO" id="GO:0004364">
    <property type="term" value="F:glutathione transferase activity"/>
    <property type="evidence" value="ECO:0007669"/>
    <property type="project" value="UniProtKB-EC"/>
</dbReference>
<feature type="domain" description="GST N-terminal" evidence="5">
    <location>
        <begin position="246"/>
        <end position="325"/>
    </location>
</feature>
<dbReference type="InterPro" id="IPR004045">
    <property type="entry name" value="Glutathione_S-Trfase_N"/>
</dbReference>
<evidence type="ECO:0000256" key="3">
    <source>
        <dbReference type="ARBA" id="ARBA00025743"/>
    </source>
</evidence>
<keyword evidence="8" id="KW-1185">Reference proteome</keyword>
<dbReference type="EnsemblPlants" id="OBART10G16430.1">
    <property type="protein sequence ID" value="OBART10G16430.1"/>
    <property type="gene ID" value="OBART10G16430"/>
</dbReference>
<dbReference type="InterPro" id="IPR040079">
    <property type="entry name" value="Glutathione_S-Trfase"/>
</dbReference>
<evidence type="ECO:0000259" key="5">
    <source>
        <dbReference type="PROSITE" id="PS50404"/>
    </source>
</evidence>
<dbReference type="Gene3D" id="1.20.1050.10">
    <property type="match status" value="2"/>
</dbReference>
<reference evidence="7" key="2">
    <citation type="submission" date="2015-03" db="UniProtKB">
        <authorList>
            <consortium name="EnsemblPlants"/>
        </authorList>
    </citation>
    <scope>IDENTIFICATION</scope>
</reference>
<evidence type="ECO:0000256" key="1">
    <source>
        <dbReference type="ARBA" id="ARBA00012452"/>
    </source>
</evidence>
<dbReference type="EC" id="2.5.1.18" evidence="1"/>
<comment type="catalytic activity">
    <reaction evidence="4">
        <text>RX + glutathione = an S-substituted glutathione + a halide anion + H(+)</text>
        <dbReference type="Rhea" id="RHEA:16437"/>
        <dbReference type="ChEBI" id="CHEBI:15378"/>
        <dbReference type="ChEBI" id="CHEBI:16042"/>
        <dbReference type="ChEBI" id="CHEBI:17792"/>
        <dbReference type="ChEBI" id="CHEBI:57925"/>
        <dbReference type="ChEBI" id="CHEBI:90779"/>
        <dbReference type="EC" id="2.5.1.18"/>
    </reaction>
</comment>
<sequence length="479" mass="52244">MAGGGEELKLLGMWASPFALRAKLALSFKGLSYDYVEEDFKNKSDVLLSSNPVHKKVPVLIHKGNPICESQVIVQYIDEVFPDAGVTLLPADPHDRAVARFWAAYIDEKLFSAWILVFRSKTEEEKAEAVKQTFAVVEKLEGALSECSKGKPFFGGDTVGYVDVVLGGFVAWVHAIEEVFGLNQFDAAKTPLLAAWLERFDELDAVKEVMPDIGRLVELAKMRQAQAAGAAAAAAERWIAMAGGGDDLKMLGVYVSPFPLRVKLALSFKGLSFEYVEEDLHNKSDLLVSSNPVHKRTPVLIHNGKPISESMVIVQYLDEAFPGADAALLPSDPLDRAVARFWASYIDDKLFSAWKMVFKGKTEEEKAEGRKQTFAVAETLEGALRECSKGKPFFGGDAVGYVDVALGGFVPWVHAMEELFGLKQFDAAKTPLLAAWLERVGELEAYKAVMPDAGMMIEFKKKQAQEAAAAAAAAAAAEA</sequence>
<dbReference type="InterPro" id="IPR004046">
    <property type="entry name" value="GST_C"/>
</dbReference>
<dbReference type="GO" id="GO:0006749">
    <property type="term" value="P:glutathione metabolic process"/>
    <property type="evidence" value="ECO:0007669"/>
    <property type="project" value="InterPro"/>
</dbReference>
<evidence type="ECO:0000256" key="2">
    <source>
        <dbReference type="ARBA" id="ARBA00022679"/>
    </source>
</evidence>
<dbReference type="PROSITE" id="PS50405">
    <property type="entry name" value="GST_CTER"/>
    <property type="match status" value="2"/>
</dbReference>
<dbReference type="SUPFAM" id="SSF52833">
    <property type="entry name" value="Thioredoxin-like"/>
    <property type="match status" value="2"/>
</dbReference>
<dbReference type="InterPro" id="IPR045074">
    <property type="entry name" value="GST_C_Tau"/>
</dbReference>
<protein>
    <recommendedName>
        <fullName evidence="1">glutathione transferase</fullName>
        <ecNumber evidence="1">2.5.1.18</ecNumber>
    </recommendedName>
</protein>
<dbReference type="InterPro" id="IPR045073">
    <property type="entry name" value="Omega/Tau-like"/>
</dbReference>
<dbReference type="InterPro" id="IPR010987">
    <property type="entry name" value="Glutathione-S-Trfase_C-like"/>
</dbReference>
<dbReference type="InterPro" id="IPR036249">
    <property type="entry name" value="Thioredoxin-like_sf"/>
</dbReference>
<dbReference type="SFLD" id="SFLDS00019">
    <property type="entry name" value="Glutathione_Transferase_(cytos"/>
    <property type="match status" value="2"/>
</dbReference>
<accession>A0A0D3HFV5</accession>
<dbReference type="Pfam" id="PF02798">
    <property type="entry name" value="GST_N"/>
    <property type="match status" value="2"/>
</dbReference>
<dbReference type="GO" id="GO:0005737">
    <property type="term" value="C:cytoplasm"/>
    <property type="evidence" value="ECO:0007669"/>
    <property type="project" value="TreeGrafter"/>
</dbReference>
<dbReference type="PANTHER" id="PTHR11260:SF476">
    <property type="entry name" value="OS10G0530500 PROTEIN"/>
    <property type="match status" value="1"/>
</dbReference>
<feature type="domain" description="GST N-terminal" evidence="5">
    <location>
        <begin position="6"/>
        <end position="85"/>
    </location>
</feature>
<dbReference type="SUPFAM" id="SSF47616">
    <property type="entry name" value="GST C-terminal domain-like"/>
    <property type="match status" value="2"/>
</dbReference>
<keyword evidence="2" id="KW-0808">Transferase</keyword>
<dbReference type="SFLD" id="SFLDG01152">
    <property type="entry name" value="Main.3:_Omega-_and_Tau-like"/>
    <property type="match status" value="2"/>
</dbReference>
<dbReference type="PROSITE" id="PS50404">
    <property type="entry name" value="GST_NTER"/>
    <property type="match status" value="2"/>
</dbReference>
<dbReference type="PaxDb" id="65489-OBART10G16430.1"/>
<dbReference type="Pfam" id="PF00043">
    <property type="entry name" value="GST_C"/>
    <property type="match status" value="1"/>
</dbReference>
<dbReference type="HOGENOM" id="CLU_011226_23_0_1"/>
<dbReference type="FunFam" id="1.20.1050.10:FF:000023">
    <property type="entry name" value="Probable glutathione S-transferase GSTU6"/>
    <property type="match status" value="2"/>
</dbReference>
<evidence type="ECO:0000313" key="8">
    <source>
        <dbReference type="Proteomes" id="UP000026960"/>
    </source>
</evidence>
<dbReference type="Pfam" id="PF13410">
    <property type="entry name" value="GST_C_2"/>
    <property type="match status" value="1"/>
</dbReference>
<evidence type="ECO:0000259" key="6">
    <source>
        <dbReference type="PROSITE" id="PS50405"/>
    </source>
</evidence>
<dbReference type="eggNOG" id="KOG0406">
    <property type="taxonomic scope" value="Eukaryota"/>
</dbReference>
<dbReference type="PANTHER" id="PTHR11260">
    <property type="entry name" value="GLUTATHIONE S-TRANSFERASE, GST, SUPERFAMILY, GST DOMAIN CONTAINING"/>
    <property type="match status" value="1"/>
</dbReference>
<feature type="domain" description="GST C-terminal" evidence="6">
    <location>
        <begin position="92"/>
        <end position="228"/>
    </location>
</feature>
<comment type="similarity">
    <text evidence="3">Belongs to the GST superfamily. Tau family.</text>
</comment>
<dbReference type="Gene3D" id="3.40.30.10">
    <property type="entry name" value="Glutaredoxin"/>
    <property type="match status" value="2"/>
</dbReference>
<dbReference type="InterPro" id="IPR036282">
    <property type="entry name" value="Glutathione-S-Trfase_C_sf"/>
</dbReference>